<dbReference type="EMBL" id="GGEC01043921">
    <property type="protein sequence ID" value="MBX24405.1"/>
    <property type="molecule type" value="Transcribed_RNA"/>
</dbReference>
<dbReference type="AlphaFoldDB" id="A0A2P2M2G3"/>
<name>A0A2P2M2G3_RHIMU</name>
<protein>
    <submittedName>
        <fullName evidence="2">Uncharacterized protein</fullName>
    </submittedName>
</protein>
<proteinExistence type="predicted"/>
<organism evidence="2">
    <name type="scientific">Rhizophora mucronata</name>
    <name type="common">Asiatic mangrove</name>
    <dbReference type="NCBI Taxonomy" id="61149"/>
    <lineage>
        <taxon>Eukaryota</taxon>
        <taxon>Viridiplantae</taxon>
        <taxon>Streptophyta</taxon>
        <taxon>Embryophyta</taxon>
        <taxon>Tracheophyta</taxon>
        <taxon>Spermatophyta</taxon>
        <taxon>Magnoliopsida</taxon>
        <taxon>eudicotyledons</taxon>
        <taxon>Gunneridae</taxon>
        <taxon>Pentapetalae</taxon>
        <taxon>rosids</taxon>
        <taxon>fabids</taxon>
        <taxon>Malpighiales</taxon>
        <taxon>Rhizophoraceae</taxon>
        <taxon>Rhizophora</taxon>
    </lineage>
</organism>
<feature type="transmembrane region" description="Helical" evidence="1">
    <location>
        <begin position="20"/>
        <end position="40"/>
    </location>
</feature>
<keyword evidence="1" id="KW-0812">Transmembrane</keyword>
<reference evidence="2" key="1">
    <citation type="submission" date="2018-02" db="EMBL/GenBank/DDBJ databases">
        <title>Rhizophora mucronata_Transcriptome.</title>
        <authorList>
            <person name="Meera S.P."/>
            <person name="Sreeshan A."/>
            <person name="Augustine A."/>
        </authorList>
    </citation>
    <scope>NUCLEOTIDE SEQUENCE</scope>
    <source>
        <tissue evidence="2">Leaf</tissue>
    </source>
</reference>
<evidence type="ECO:0000313" key="2">
    <source>
        <dbReference type="EMBL" id="MBX24405.1"/>
    </source>
</evidence>
<keyword evidence="1" id="KW-1133">Transmembrane helix</keyword>
<evidence type="ECO:0000256" key="1">
    <source>
        <dbReference type="SAM" id="Phobius"/>
    </source>
</evidence>
<feature type="transmembrane region" description="Helical" evidence="1">
    <location>
        <begin position="46"/>
        <end position="67"/>
    </location>
</feature>
<sequence length="82" mass="9593">MQNDILLRRKTNSNHLLFCFKYSCCSLMYWITLSAVRYLIDNPFKLHSLTFVELIWFGTSSSTNLILSCNGKRPRTNNIEIS</sequence>
<keyword evidence="1" id="KW-0472">Membrane</keyword>
<accession>A0A2P2M2G3</accession>